<protein>
    <submittedName>
        <fullName evidence="1">Uncharacterized protein</fullName>
    </submittedName>
</protein>
<accession>A0ABP6V3K1</accession>
<comment type="caution">
    <text evidence="1">The sequence shown here is derived from an EMBL/GenBank/DDBJ whole genome shotgun (WGS) entry which is preliminary data.</text>
</comment>
<dbReference type="EMBL" id="BAABCE010000001">
    <property type="protein sequence ID" value="GAA3528003.1"/>
    <property type="molecule type" value="Genomic_DNA"/>
</dbReference>
<name>A0ABP6V3K1_9ACTN</name>
<keyword evidence="2" id="KW-1185">Reference proteome</keyword>
<dbReference type="RefSeq" id="WP_346180210.1">
    <property type="nucleotide sequence ID" value="NZ_BAABCE010000001.1"/>
</dbReference>
<evidence type="ECO:0000313" key="1">
    <source>
        <dbReference type="EMBL" id="GAA3528003.1"/>
    </source>
</evidence>
<sequence>MTAHAAVEPVTLDVIVFLNVRTWLGQTAAGDPVPCLMLTYPAQRAEGVDPSVVEDVMRRVAVSLGANPAGCPVPEVGVRLGIRGADALMWFPGCSYALKIARPEWVRALASSGRSLIEIGLDELSTVASVAEVDEYRQSSHESGRMHLALADVGRRVGGAQS</sequence>
<evidence type="ECO:0000313" key="2">
    <source>
        <dbReference type="Proteomes" id="UP001500707"/>
    </source>
</evidence>
<gene>
    <name evidence="1" type="ORF">GCM10022295_07490</name>
</gene>
<reference evidence="2" key="1">
    <citation type="journal article" date="2019" name="Int. J. Syst. Evol. Microbiol.">
        <title>The Global Catalogue of Microorganisms (GCM) 10K type strain sequencing project: providing services to taxonomists for standard genome sequencing and annotation.</title>
        <authorList>
            <consortium name="The Broad Institute Genomics Platform"/>
            <consortium name="The Broad Institute Genome Sequencing Center for Infectious Disease"/>
            <person name="Wu L."/>
            <person name="Ma J."/>
        </authorList>
    </citation>
    <scope>NUCLEOTIDE SEQUENCE [LARGE SCALE GENOMIC DNA]</scope>
    <source>
        <strain evidence="2">JCM 17656</strain>
    </source>
</reference>
<proteinExistence type="predicted"/>
<organism evidence="1 2">
    <name type="scientific">Streptomyces osmaniensis</name>
    <dbReference type="NCBI Taxonomy" id="593134"/>
    <lineage>
        <taxon>Bacteria</taxon>
        <taxon>Bacillati</taxon>
        <taxon>Actinomycetota</taxon>
        <taxon>Actinomycetes</taxon>
        <taxon>Kitasatosporales</taxon>
        <taxon>Streptomycetaceae</taxon>
        <taxon>Streptomyces</taxon>
    </lineage>
</organism>
<dbReference type="Proteomes" id="UP001500707">
    <property type="component" value="Unassembled WGS sequence"/>
</dbReference>